<dbReference type="AlphaFoldDB" id="A0A1J5NY56"/>
<accession>A0A1J5NY56</accession>
<sequence length="247" mass="28158">MLWPWLAGLLVGMVTLLLVPIRLEVVYRRTEQEERLWLELNLPGDRGLWEVEIPSVQAWLAPLHLETLLQAGGTGTIGAGKRAVKHPGNAARTVSRLIGFIVRGRLAYWLGLLRKFSCIWQRFYGRVTCRRLRLFLTLGMEEPATTALAYGSAWALLALLYQNLQRRARLDFQQPELLVRPRFNAPGLLVDFNCIFTFRLGYIISAGLLLLRLLLGIFWQARGASKDARTSHRSLDEDSHGKHQRYG</sequence>
<keyword evidence="1" id="KW-0812">Transmembrane</keyword>
<feature type="transmembrane region" description="Helical" evidence="1">
    <location>
        <begin position="200"/>
        <end position="219"/>
    </location>
</feature>
<dbReference type="OrthoDB" id="1953500at2"/>
<protein>
    <recommendedName>
        <fullName evidence="4">DUF2953 domain-containing protein</fullName>
    </recommendedName>
</protein>
<dbReference type="Pfam" id="PF11167">
    <property type="entry name" value="DUF2953"/>
    <property type="match status" value="1"/>
</dbReference>
<evidence type="ECO:0000256" key="1">
    <source>
        <dbReference type="SAM" id="Phobius"/>
    </source>
</evidence>
<dbReference type="EMBL" id="MDDC01000004">
    <property type="protein sequence ID" value="OIQ60671.1"/>
    <property type="molecule type" value="Genomic_DNA"/>
</dbReference>
<feature type="transmembrane region" description="Helical" evidence="1">
    <location>
        <begin position="6"/>
        <end position="27"/>
    </location>
</feature>
<keyword evidence="1" id="KW-1133">Transmembrane helix</keyword>
<evidence type="ECO:0000313" key="3">
    <source>
        <dbReference type="Proteomes" id="UP000182811"/>
    </source>
</evidence>
<proteinExistence type="predicted"/>
<comment type="caution">
    <text evidence="2">The sequence shown here is derived from an EMBL/GenBank/DDBJ whole genome shotgun (WGS) entry which is preliminary data.</text>
</comment>
<dbReference type="Proteomes" id="UP000182811">
    <property type="component" value="Unassembled WGS sequence"/>
</dbReference>
<dbReference type="InterPro" id="IPR021338">
    <property type="entry name" value="DUF2953"/>
</dbReference>
<organism evidence="2 3">
    <name type="scientific">Neomoorella thermoacetica</name>
    <name type="common">Clostridium thermoaceticum</name>
    <dbReference type="NCBI Taxonomy" id="1525"/>
    <lineage>
        <taxon>Bacteria</taxon>
        <taxon>Bacillati</taxon>
        <taxon>Bacillota</taxon>
        <taxon>Clostridia</taxon>
        <taxon>Neomoorellales</taxon>
        <taxon>Neomoorellaceae</taxon>
        <taxon>Neomoorella</taxon>
    </lineage>
</organism>
<name>A0A1J5NY56_NEOTH</name>
<evidence type="ECO:0008006" key="4">
    <source>
        <dbReference type="Google" id="ProtNLM"/>
    </source>
</evidence>
<gene>
    <name evidence="2" type="ORF">MOTE_06350</name>
</gene>
<reference evidence="2 3" key="1">
    <citation type="submission" date="2016-08" db="EMBL/GenBank/DDBJ databases">
        <title>Genome-based comparison of Moorella thermoacetic strains.</title>
        <authorList>
            <person name="Poehlein A."/>
            <person name="Bengelsdorf F.R."/>
            <person name="Esser C."/>
            <person name="Duerre P."/>
            <person name="Daniel R."/>
        </authorList>
    </citation>
    <scope>NUCLEOTIDE SEQUENCE [LARGE SCALE GENOMIC DNA]</scope>
    <source>
        <strain evidence="2 3">DSM 21394</strain>
    </source>
</reference>
<keyword evidence="1" id="KW-0472">Membrane</keyword>
<evidence type="ECO:0000313" key="2">
    <source>
        <dbReference type="EMBL" id="OIQ60671.1"/>
    </source>
</evidence>